<keyword evidence="1" id="KW-1133">Transmembrane helix</keyword>
<evidence type="ECO:0000256" key="1">
    <source>
        <dbReference type="SAM" id="Phobius"/>
    </source>
</evidence>
<name>A0A7J7NJI9_9MAGN</name>
<keyword evidence="3" id="KW-1185">Reference proteome</keyword>
<keyword evidence="1" id="KW-0812">Transmembrane</keyword>
<dbReference type="EMBL" id="JACGCM010000750">
    <property type="protein sequence ID" value="KAF6167389.1"/>
    <property type="molecule type" value="Genomic_DNA"/>
</dbReference>
<proteinExistence type="predicted"/>
<organism evidence="2 3">
    <name type="scientific">Kingdonia uniflora</name>
    <dbReference type="NCBI Taxonomy" id="39325"/>
    <lineage>
        <taxon>Eukaryota</taxon>
        <taxon>Viridiplantae</taxon>
        <taxon>Streptophyta</taxon>
        <taxon>Embryophyta</taxon>
        <taxon>Tracheophyta</taxon>
        <taxon>Spermatophyta</taxon>
        <taxon>Magnoliopsida</taxon>
        <taxon>Ranunculales</taxon>
        <taxon>Circaeasteraceae</taxon>
        <taxon>Kingdonia</taxon>
    </lineage>
</organism>
<dbReference type="AlphaFoldDB" id="A0A7J7NJI9"/>
<dbReference type="Proteomes" id="UP000541444">
    <property type="component" value="Unassembled WGS sequence"/>
</dbReference>
<keyword evidence="1" id="KW-0472">Membrane</keyword>
<feature type="transmembrane region" description="Helical" evidence="1">
    <location>
        <begin position="31"/>
        <end position="53"/>
    </location>
</feature>
<protein>
    <submittedName>
        <fullName evidence="2">Uncharacterized protein</fullName>
    </submittedName>
</protein>
<gene>
    <name evidence="2" type="ORF">GIB67_020695</name>
</gene>
<evidence type="ECO:0000313" key="3">
    <source>
        <dbReference type="Proteomes" id="UP000541444"/>
    </source>
</evidence>
<feature type="non-terminal residue" evidence="2">
    <location>
        <position position="81"/>
    </location>
</feature>
<sequence length="81" mass="9437">RCILFWGIGSDFFSIQNSLSVQNICSANYKYIFFIYSVFNSWFVYPLMGYLPFVHLCQKGGEMILTGKSGKLYFFLSLTFK</sequence>
<evidence type="ECO:0000313" key="2">
    <source>
        <dbReference type="EMBL" id="KAF6167389.1"/>
    </source>
</evidence>
<accession>A0A7J7NJI9</accession>
<reference evidence="2 3" key="1">
    <citation type="journal article" date="2020" name="IScience">
        <title>Genome Sequencing of the Endangered Kingdonia uniflora (Circaeasteraceae, Ranunculales) Reveals Potential Mechanisms of Evolutionary Specialization.</title>
        <authorList>
            <person name="Sun Y."/>
            <person name="Deng T."/>
            <person name="Zhang A."/>
            <person name="Moore M.J."/>
            <person name="Landis J.B."/>
            <person name="Lin N."/>
            <person name="Zhang H."/>
            <person name="Zhang X."/>
            <person name="Huang J."/>
            <person name="Zhang X."/>
            <person name="Sun H."/>
            <person name="Wang H."/>
        </authorList>
    </citation>
    <scope>NUCLEOTIDE SEQUENCE [LARGE SCALE GENOMIC DNA]</scope>
    <source>
        <strain evidence="2">TB1705</strain>
        <tissue evidence="2">Leaf</tissue>
    </source>
</reference>
<comment type="caution">
    <text evidence="2">The sequence shown here is derived from an EMBL/GenBank/DDBJ whole genome shotgun (WGS) entry which is preliminary data.</text>
</comment>